<feature type="transmembrane region" description="Helical" evidence="1">
    <location>
        <begin position="7"/>
        <end position="23"/>
    </location>
</feature>
<feature type="transmembrane region" description="Helical" evidence="1">
    <location>
        <begin position="141"/>
        <end position="162"/>
    </location>
</feature>
<dbReference type="EMBL" id="SACY01000004">
    <property type="protein sequence ID" value="RVU24008.1"/>
    <property type="molecule type" value="Genomic_DNA"/>
</dbReference>
<accession>A0A437PNY2</accession>
<name>A0A437PNY2_9BACT</name>
<comment type="caution">
    <text evidence="2">The sequence shown here is derived from an EMBL/GenBank/DDBJ whole genome shotgun (WGS) entry which is preliminary data.</text>
</comment>
<dbReference type="Proteomes" id="UP000282832">
    <property type="component" value="Unassembled WGS sequence"/>
</dbReference>
<keyword evidence="1" id="KW-0472">Membrane</keyword>
<dbReference type="OrthoDB" id="9799090at2"/>
<dbReference type="RefSeq" id="WP_127804466.1">
    <property type="nucleotide sequence ID" value="NZ_SACY01000004.1"/>
</dbReference>
<feature type="transmembrane region" description="Helical" evidence="1">
    <location>
        <begin position="72"/>
        <end position="92"/>
    </location>
</feature>
<keyword evidence="1" id="KW-1133">Transmembrane helix</keyword>
<sequence length="178" mass="20989">MKYRQIIFKYLLVTLLGFFLFIVDDQEFFNPLLTTSLIVILAALKSAYYVYFSYKKILEASRHEVMYHDFMLFMMVNISLVIFSFGLDYFCLNQVNPLNFVGIEKHLNTYELVFETWYFSVLNFSFFGYGQIMPTTIPGKLIIVMEVIMSFVTLVFILSDFLSLKESISEHLKKKEKS</sequence>
<dbReference type="Gene3D" id="1.10.287.70">
    <property type="match status" value="1"/>
</dbReference>
<evidence type="ECO:0000313" key="3">
    <source>
        <dbReference type="Proteomes" id="UP000282832"/>
    </source>
</evidence>
<gene>
    <name evidence="2" type="ORF">EOJ36_08765</name>
</gene>
<evidence type="ECO:0000256" key="1">
    <source>
        <dbReference type="SAM" id="Phobius"/>
    </source>
</evidence>
<keyword evidence="3" id="KW-1185">Reference proteome</keyword>
<dbReference type="AlphaFoldDB" id="A0A437PNY2"/>
<proteinExistence type="predicted"/>
<dbReference type="SUPFAM" id="SSF81324">
    <property type="entry name" value="Voltage-gated potassium channels"/>
    <property type="match status" value="1"/>
</dbReference>
<feature type="transmembrane region" description="Helical" evidence="1">
    <location>
        <begin position="29"/>
        <end position="51"/>
    </location>
</feature>
<protein>
    <recommendedName>
        <fullName evidence="4">Potassium channel domain-containing protein</fullName>
    </recommendedName>
</protein>
<keyword evidence="1" id="KW-0812">Transmembrane</keyword>
<organism evidence="2 3">
    <name type="scientific">Sandaracinomonas limnophila</name>
    <dbReference type="NCBI Taxonomy" id="1862386"/>
    <lineage>
        <taxon>Bacteria</taxon>
        <taxon>Pseudomonadati</taxon>
        <taxon>Bacteroidota</taxon>
        <taxon>Cytophagia</taxon>
        <taxon>Cytophagales</taxon>
        <taxon>Flectobacillaceae</taxon>
        <taxon>Sandaracinomonas</taxon>
    </lineage>
</organism>
<evidence type="ECO:0000313" key="2">
    <source>
        <dbReference type="EMBL" id="RVU24008.1"/>
    </source>
</evidence>
<feature type="transmembrane region" description="Helical" evidence="1">
    <location>
        <begin position="112"/>
        <end position="129"/>
    </location>
</feature>
<reference evidence="2 3" key="1">
    <citation type="submission" date="2019-01" db="EMBL/GenBank/DDBJ databases">
        <authorList>
            <person name="Chen W.-M."/>
        </authorList>
    </citation>
    <scope>NUCLEOTIDE SEQUENCE [LARGE SCALE GENOMIC DNA]</scope>
    <source>
        <strain evidence="2 3">FSY-15</strain>
    </source>
</reference>
<evidence type="ECO:0008006" key="4">
    <source>
        <dbReference type="Google" id="ProtNLM"/>
    </source>
</evidence>